<sequence length="149" mass="16506">TNPSPNPNPLATLPTTTTTQTQTPKPPSINSTESTHMDLKEFRERAKQIAEPDEARPSQRILAPTTPRQQIIYAKALAKPKQGYGKHPLFRRAPFNCPRCGGLPWVRMRDHSDSVIACICPDCGWTSTYTNKTALPRAPHQPDLPKGSP</sequence>
<evidence type="ECO:0000256" key="1">
    <source>
        <dbReference type="SAM" id="MobiDB-lite"/>
    </source>
</evidence>
<gene>
    <name evidence="2" type="ORF">LCGC14_2076780</name>
</gene>
<accession>A0A0F9EGR5</accession>
<feature type="region of interest" description="Disordered" evidence="1">
    <location>
        <begin position="1"/>
        <end position="35"/>
    </location>
</feature>
<reference evidence="2" key="1">
    <citation type="journal article" date="2015" name="Nature">
        <title>Complex archaea that bridge the gap between prokaryotes and eukaryotes.</title>
        <authorList>
            <person name="Spang A."/>
            <person name="Saw J.H."/>
            <person name="Jorgensen S.L."/>
            <person name="Zaremba-Niedzwiedzka K."/>
            <person name="Martijn J."/>
            <person name="Lind A.E."/>
            <person name="van Eijk R."/>
            <person name="Schleper C."/>
            <person name="Guy L."/>
            <person name="Ettema T.J."/>
        </authorList>
    </citation>
    <scope>NUCLEOTIDE SEQUENCE</scope>
</reference>
<name>A0A0F9EGR5_9ZZZZ</name>
<dbReference type="EMBL" id="LAZR01025019">
    <property type="protein sequence ID" value="KKL73253.1"/>
    <property type="molecule type" value="Genomic_DNA"/>
</dbReference>
<comment type="caution">
    <text evidence="2">The sequence shown here is derived from an EMBL/GenBank/DDBJ whole genome shotgun (WGS) entry which is preliminary data.</text>
</comment>
<dbReference type="AlphaFoldDB" id="A0A0F9EGR5"/>
<feature type="non-terminal residue" evidence="2">
    <location>
        <position position="1"/>
    </location>
</feature>
<organism evidence="2">
    <name type="scientific">marine sediment metagenome</name>
    <dbReference type="NCBI Taxonomy" id="412755"/>
    <lineage>
        <taxon>unclassified sequences</taxon>
        <taxon>metagenomes</taxon>
        <taxon>ecological metagenomes</taxon>
    </lineage>
</organism>
<feature type="compositionally biased region" description="Low complexity" evidence="1">
    <location>
        <begin position="9"/>
        <end position="23"/>
    </location>
</feature>
<protein>
    <submittedName>
        <fullName evidence="2">Uncharacterized protein</fullName>
    </submittedName>
</protein>
<evidence type="ECO:0000313" key="2">
    <source>
        <dbReference type="EMBL" id="KKL73253.1"/>
    </source>
</evidence>
<proteinExistence type="predicted"/>